<dbReference type="EMBL" id="VSRR010007040">
    <property type="protein sequence ID" value="MPC46087.1"/>
    <property type="molecule type" value="Genomic_DNA"/>
</dbReference>
<reference evidence="2 3" key="1">
    <citation type="submission" date="2019-05" db="EMBL/GenBank/DDBJ databases">
        <title>Another draft genome of Portunus trituberculatus and its Hox gene families provides insights of decapod evolution.</title>
        <authorList>
            <person name="Jeong J.-H."/>
            <person name="Song I."/>
            <person name="Kim S."/>
            <person name="Choi T."/>
            <person name="Kim D."/>
            <person name="Ryu S."/>
            <person name="Kim W."/>
        </authorList>
    </citation>
    <scope>NUCLEOTIDE SEQUENCE [LARGE SCALE GENOMIC DNA]</scope>
    <source>
        <tissue evidence="2">Muscle</tissue>
    </source>
</reference>
<evidence type="ECO:0000256" key="1">
    <source>
        <dbReference type="SAM" id="MobiDB-lite"/>
    </source>
</evidence>
<accession>A0A5B7FL40</accession>
<feature type="region of interest" description="Disordered" evidence="1">
    <location>
        <begin position="85"/>
        <end position="151"/>
    </location>
</feature>
<feature type="compositionally biased region" description="Basic and acidic residues" evidence="1">
    <location>
        <begin position="109"/>
        <end position="128"/>
    </location>
</feature>
<name>A0A5B7FL40_PORTR</name>
<dbReference type="Proteomes" id="UP000324222">
    <property type="component" value="Unassembled WGS sequence"/>
</dbReference>
<feature type="compositionally biased region" description="Gly residues" evidence="1">
    <location>
        <begin position="85"/>
        <end position="104"/>
    </location>
</feature>
<protein>
    <submittedName>
        <fullName evidence="2">Uncharacterized protein</fullName>
    </submittedName>
</protein>
<evidence type="ECO:0000313" key="3">
    <source>
        <dbReference type="Proteomes" id="UP000324222"/>
    </source>
</evidence>
<comment type="caution">
    <text evidence="2">The sequence shown here is derived from an EMBL/GenBank/DDBJ whole genome shotgun (WGS) entry which is preliminary data.</text>
</comment>
<dbReference type="AlphaFoldDB" id="A0A5B7FL40"/>
<dbReference type="OrthoDB" id="5584001at2759"/>
<sequence length="151" mass="16337">MSISKSVTYISSCPQPLSSEGSLERHLTIHREKKFKFFPSKGSVFSVREFFLKTKEGTETSKLKQQKAQLYLDLSFVPPKFSHGGGVGSGGGGGAGGAEFGGSSWGIDGEQKSRPHSALDKFVEDRHHPCPPSPRFPQAGLIKGKSMPSLR</sequence>
<keyword evidence="3" id="KW-1185">Reference proteome</keyword>
<evidence type="ECO:0000313" key="2">
    <source>
        <dbReference type="EMBL" id="MPC46087.1"/>
    </source>
</evidence>
<organism evidence="2 3">
    <name type="scientific">Portunus trituberculatus</name>
    <name type="common">Swimming crab</name>
    <name type="synonym">Neptunus trituberculatus</name>
    <dbReference type="NCBI Taxonomy" id="210409"/>
    <lineage>
        <taxon>Eukaryota</taxon>
        <taxon>Metazoa</taxon>
        <taxon>Ecdysozoa</taxon>
        <taxon>Arthropoda</taxon>
        <taxon>Crustacea</taxon>
        <taxon>Multicrustacea</taxon>
        <taxon>Malacostraca</taxon>
        <taxon>Eumalacostraca</taxon>
        <taxon>Eucarida</taxon>
        <taxon>Decapoda</taxon>
        <taxon>Pleocyemata</taxon>
        <taxon>Brachyura</taxon>
        <taxon>Eubrachyura</taxon>
        <taxon>Portunoidea</taxon>
        <taxon>Portunidae</taxon>
        <taxon>Portuninae</taxon>
        <taxon>Portunus</taxon>
    </lineage>
</organism>
<proteinExistence type="predicted"/>
<gene>
    <name evidence="2" type="ORF">E2C01_039796</name>
</gene>